<dbReference type="Proteomes" id="UP000539313">
    <property type="component" value="Unassembled WGS sequence"/>
</dbReference>
<evidence type="ECO:0000259" key="2">
    <source>
        <dbReference type="Pfam" id="PF00884"/>
    </source>
</evidence>
<evidence type="ECO:0000313" key="3">
    <source>
        <dbReference type="EMBL" id="MBA9003199.1"/>
    </source>
</evidence>
<dbReference type="PANTHER" id="PTHR43108:SF8">
    <property type="entry name" value="SD21168P"/>
    <property type="match status" value="1"/>
</dbReference>
<dbReference type="Pfam" id="PF00884">
    <property type="entry name" value="Sulfatase"/>
    <property type="match status" value="1"/>
</dbReference>
<evidence type="ECO:0000256" key="1">
    <source>
        <dbReference type="PIRSR" id="PIRSR036666-50"/>
    </source>
</evidence>
<dbReference type="InterPro" id="IPR000917">
    <property type="entry name" value="Sulfatase_N"/>
</dbReference>
<dbReference type="GO" id="GO:0008449">
    <property type="term" value="F:N-acetylglucosamine-6-sulfatase activity"/>
    <property type="evidence" value="ECO:0007669"/>
    <property type="project" value="InterPro"/>
</dbReference>
<name>A0A7W3MWM6_9ACTN</name>
<dbReference type="InterPro" id="IPR017850">
    <property type="entry name" value="Alkaline_phosphatase_core_sf"/>
</dbReference>
<comment type="caution">
    <text evidence="3">The sequence shown here is derived from an EMBL/GenBank/DDBJ whole genome shotgun (WGS) entry which is preliminary data.</text>
</comment>
<keyword evidence="4" id="KW-1185">Reference proteome</keyword>
<comment type="PTM">
    <text evidence="1">The conversion to 3-oxoalanine (also known as C-formylglycine, FGly), of a serine or cysteine residue in prokaryotes and of a cysteine residue in eukaryotes, is critical for catalytic activity.</text>
</comment>
<feature type="domain" description="Sulfatase N-terminal" evidence="2">
    <location>
        <begin position="35"/>
        <end position="369"/>
    </location>
</feature>
<sequence>MIVALALLVSGCDAAVGSASPPTATPTGKAPVKRPNIVFVLTDDLSWDLVAYMPNVRAMQAQGTTFTNFLVADTLCCPSRATILTGRYPHNTKVVTNDPPLGGFTVFRDTGGERQTFAVTLQQAGYRTALMGKYLNGYEAEKRPGSTRAHVPPGWTEWYATGLGYSQYGYTLNENGNLVQYGRRAGDYMVDVLGNKSVDFINRSAAAGQPFMLEISTFTPHGPAVAAPRHEKMFPGLTAPRRPAFNEHDVGDKPSWLNGYPKLDQRDMRLIDRTYRARVRSVQAIDELIGRLRQTLRQRGLADDTYVVFSSDNGYHLGEHRLVEGKMTAYDTDVKVPLIVTGPGVPAGANVDRLAQNTDLRPTFEELAGLTPPDWVDGRSLVPFLRGRPVGSWRTAALIEHVGPKFSPDDPDRPVAYGGNPPTYQAIRTQTELYVEYENGDREYYDIAADPHQLHNHIAVLEPARQAELAALLEEYRRCAGATCRER</sequence>
<dbReference type="EMBL" id="JACJII010000001">
    <property type="protein sequence ID" value="MBA9003199.1"/>
    <property type="molecule type" value="Genomic_DNA"/>
</dbReference>
<protein>
    <submittedName>
        <fullName evidence="3">Arylsulfatase A-like enzyme</fullName>
    </submittedName>
</protein>
<dbReference type="GO" id="GO:0030203">
    <property type="term" value="P:glycosaminoglycan metabolic process"/>
    <property type="evidence" value="ECO:0007669"/>
    <property type="project" value="InterPro"/>
</dbReference>
<dbReference type="InterPro" id="IPR012251">
    <property type="entry name" value="GlcNAc_6-SO4ase"/>
</dbReference>
<dbReference type="SUPFAM" id="SSF53649">
    <property type="entry name" value="Alkaline phosphatase-like"/>
    <property type="match status" value="1"/>
</dbReference>
<dbReference type="PIRSF" id="PIRSF036666">
    <property type="entry name" value="G6S"/>
    <property type="match status" value="1"/>
</dbReference>
<proteinExistence type="predicted"/>
<evidence type="ECO:0000313" key="4">
    <source>
        <dbReference type="Proteomes" id="UP000539313"/>
    </source>
</evidence>
<reference evidence="3 4" key="1">
    <citation type="submission" date="2020-08" db="EMBL/GenBank/DDBJ databases">
        <title>Sequencing the genomes of 1000 actinobacteria strains.</title>
        <authorList>
            <person name="Klenk H.-P."/>
        </authorList>
    </citation>
    <scope>NUCLEOTIDE SEQUENCE [LARGE SCALE GENOMIC DNA]</scope>
    <source>
        <strain evidence="3 4">DSM 45823</strain>
    </source>
</reference>
<dbReference type="AlphaFoldDB" id="A0A7W3MWM6"/>
<organism evidence="3 4">
    <name type="scientific">Thermomonospora cellulosilytica</name>
    <dbReference type="NCBI Taxonomy" id="1411118"/>
    <lineage>
        <taxon>Bacteria</taxon>
        <taxon>Bacillati</taxon>
        <taxon>Actinomycetota</taxon>
        <taxon>Actinomycetes</taxon>
        <taxon>Streptosporangiales</taxon>
        <taxon>Thermomonosporaceae</taxon>
        <taxon>Thermomonospora</taxon>
    </lineage>
</organism>
<dbReference type="CDD" id="cd16147">
    <property type="entry name" value="G6S"/>
    <property type="match status" value="1"/>
</dbReference>
<gene>
    <name evidence="3" type="ORF">HNR21_002081</name>
</gene>
<feature type="modified residue" description="3-oxoalanine (Cys)" evidence="1">
    <location>
        <position position="76"/>
    </location>
</feature>
<dbReference type="Gene3D" id="3.40.720.10">
    <property type="entry name" value="Alkaline Phosphatase, subunit A"/>
    <property type="match status" value="1"/>
</dbReference>
<accession>A0A7W3MWM6</accession>
<dbReference type="PANTHER" id="PTHR43108">
    <property type="entry name" value="N-ACETYLGLUCOSAMINE-6-SULFATASE FAMILY MEMBER"/>
    <property type="match status" value="1"/>
</dbReference>
<dbReference type="RefSeq" id="WP_220500114.1">
    <property type="nucleotide sequence ID" value="NZ_JACJII010000001.1"/>
</dbReference>